<dbReference type="AlphaFoldDB" id="A0A8H4LCG0"/>
<evidence type="ECO:0000313" key="3">
    <source>
        <dbReference type="Proteomes" id="UP000554235"/>
    </source>
</evidence>
<evidence type="ECO:0008006" key="4">
    <source>
        <dbReference type="Google" id="ProtNLM"/>
    </source>
</evidence>
<organism evidence="2 3">
    <name type="scientific">Fusarium albosuccineum</name>
    <dbReference type="NCBI Taxonomy" id="1237068"/>
    <lineage>
        <taxon>Eukaryota</taxon>
        <taxon>Fungi</taxon>
        <taxon>Dikarya</taxon>
        <taxon>Ascomycota</taxon>
        <taxon>Pezizomycotina</taxon>
        <taxon>Sordariomycetes</taxon>
        <taxon>Hypocreomycetidae</taxon>
        <taxon>Hypocreales</taxon>
        <taxon>Nectriaceae</taxon>
        <taxon>Fusarium</taxon>
        <taxon>Fusarium decemcellulare species complex</taxon>
    </lineage>
</organism>
<dbReference type="Proteomes" id="UP000554235">
    <property type="component" value="Unassembled WGS sequence"/>
</dbReference>
<feature type="signal peptide" evidence="1">
    <location>
        <begin position="1"/>
        <end position="15"/>
    </location>
</feature>
<feature type="chain" id="PRO_5034997831" description="Hydrophobin" evidence="1">
    <location>
        <begin position="16"/>
        <end position="85"/>
    </location>
</feature>
<reference evidence="2 3" key="1">
    <citation type="submission" date="2020-01" db="EMBL/GenBank/DDBJ databases">
        <title>Identification and distribution of gene clusters putatively required for synthesis of sphingolipid metabolism inhibitors in phylogenetically diverse species of the filamentous fungus Fusarium.</title>
        <authorList>
            <person name="Kim H.-S."/>
            <person name="Busman M."/>
            <person name="Brown D.W."/>
            <person name="Divon H."/>
            <person name="Uhlig S."/>
            <person name="Proctor R.H."/>
        </authorList>
    </citation>
    <scope>NUCLEOTIDE SEQUENCE [LARGE SCALE GENOMIC DNA]</scope>
    <source>
        <strain evidence="2 3">NRRL 20459</strain>
    </source>
</reference>
<keyword evidence="3" id="KW-1185">Reference proteome</keyword>
<evidence type="ECO:0000256" key="1">
    <source>
        <dbReference type="SAM" id="SignalP"/>
    </source>
</evidence>
<accession>A0A8H4LCG0</accession>
<comment type="caution">
    <text evidence="2">The sequence shown here is derived from an EMBL/GenBank/DDBJ whole genome shotgun (WGS) entry which is preliminary data.</text>
</comment>
<keyword evidence="1" id="KW-0732">Signal</keyword>
<proteinExistence type="predicted"/>
<evidence type="ECO:0000313" key="2">
    <source>
        <dbReference type="EMBL" id="KAF4467095.1"/>
    </source>
</evidence>
<dbReference type="EMBL" id="JAADYS010000790">
    <property type="protein sequence ID" value="KAF4467095.1"/>
    <property type="molecule type" value="Genomic_DNA"/>
</dbReference>
<protein>
    <recommendedName>
        <fullName evidence="4">Hydrophobin</fullName>
    </recommendedName>
</protein>
<sequence>MKVATILALPALAIAAATPQIEERDSVIPVNPLPCLQAITGIATCTGGAPVTLSLALVIATGALDCVSDTVNSVRSCLNLPPLPV</sequence>
<name>A0A8H4LCG0_9HYPO</name>
<gene>
    <name evidence="2" type="ORF">FALBO_6031</name>
</gene>